<dbReference type="SUPFAM" id="SSF53474">
    <property type="entry name" value="alpha/beta-Hydrolases"/>
    <property type="match status" value="1"/>
</dbReference>
<proteinExistence type="inferred from homology"/>
<dbReference type="InterPro" id="IPR050466">
    <property type="entry name" value="Carboxylest/Gibb_receptor"/>
</dbReference>
<dbReference type="PANTHER" id="PTHR23024">
    <property type="entry name" value="ARYLACETAMIDE DEACETYLASE"/>
    <property type="match status" value="1"/>
</dbReference>
<evidence type="ECO:0000313" key="4">
    <source>
        <dbReference type="Proteomes" id="UP001141552"/>
    </source>
</evidence>
<dbReference type="EMBL" id="JAKUCV010001864">
    <property type="protein sequence ID" value="KAJ4844763.1"/>
    <property type="molecule type" value="Genomic_DNA"/>
</dbReference>
<evidence type="ECO:0000313" key="3">
    <source>
        <dbReference type="EMBL" id="KAJ4844763.1"/>
    </source>
</evidence>
<dbReference type="Pfam" id="PF07859">
    <property type="entry name" value="Abhydrolase_3"/>
    <property type="match status" value="1"/>
</dbReference>
<feature type="domain" description="Alpha/beta hydrolase fold-3" evidence="2">
    <location>
        <begin position="85"/>
        <end position="286"/>
    </location>
</feature>
<dbReference type="InterPro" id="IPR013094">
    <property type="entry name" value="AB_hydrolase_3"/>
</dbReference>
<organism evidence="3 4">
    <name type="scientific">Turnera subulata</name>
    <dbReference type="NCBI Taxonomy" id="218843"/>
    <lineage>
        <taxon>Eukaryota</taxon>
        <taxon>Viridiplantae</taxon>
        <taxon>Streptophyta</taxon>
        <taxon>Embryophyta</taxon>
        <taxon>Tracheophyta</taxon>
        <taxon>Spermatophyta</taxon>
        <taxon>Magnoliopsida</taxon>
        <taxon>eudicotyledons</taxon>
        <taxon>Gunneridae</taxon>
        <taxon>Pentapetalae</taxon>
        <taxon>rosids</taxon>
        <taxon>fabids</taxon>
        <taxon>Malpighiales</taxon>
        <taxon>Passifloraceae</taxon>
        <taxon>Turnera</taxon>
    </lineage>
</organism>
<dbReference type="InterPro" id="IPR029058">
    <property type="entry name" value="AB_hydrolase_fold"/>
</dbReference>
<comment type="caution">
    <text evidence="3">The sequence shown here is derived from an EMBL/GenBank/DDBJ whole genome shotgun (WGS) entry which is preliminary data.</text>
</comment>
<dbReference type="Proteomes" id="UP001141552">
    <property type="component" value="Unassembled WGS sequence"/>
</dbReference>
<dbReference type="Gene3D" id="3.40.50.1820">
    <property type="entry name" value="alpha/beta hydrolase"/>
    <property type="match status" value="1"/>
</dbReference>
<dbReference type="OrthoDB" id="408631at2759"/>
<reference evidence="3" key="2">
    <citation type="journal article" date="2023" name="Plants (Basel)">
        <title>Annotation of the Turnera subulata (Passifloraceae) Draft Genome Reveals the S-Locus Evolved after the Divergence of Turneroideae from Passifloroideae in a Stepwise Manner.</title>
        <authorList>
            <person name="Henning P.M."/>
            <person name="Roalson E.H."/>
            <person name="Mir W."/>
            <person name="McCubbin A.G."/>
            <person name="Shore J.S."/>
        </authorList>
    </citation>
    <scope>NUCLEOTIDE SEQUENCE</scope>
    <source>
        <strain evidence="3">F60SS</strain>
    </source>
</reference>
<accession>A0A9Q0G7T3</accession>
<comment type="similarity">
    <text evidence="1">Belongs to the 'GDXG' lipolytic enzyme family.</text>
</comment>
<dbReference type="PANTHER" id="PTHR23024:SF532">
    <property type="entry name" value="2-HYDROXYISOFLAVANONE DEHYDRATASE-LIKE"/>
    <property type="match status" value="1"/>
</dbReference>
<dbReference type="GO" id="GO:0016787">
    <property type="term" value="F:hydrolase activity"/>
    <property type="evidence" value="ECO:0007669"/>
    <property type="project" value="InterPro"/>
</dbReference>
<name>A0A9Q0G7T3_9ROSI</name>
<dbReference type="AlphaFoldDB" id="A0A9Q0G7T3"/>
<evidence type="ECO:0000256" key="1">
    <source>
        <dbReference type="ARBA" id="ARBA00010515"/>
    </source>
</evidence>
<reference evidence="3" key="1">
    <citation type="submission" date="2022-02" db="EMBL/GenBank/DDBJ databases">
        <authorList>
            <person name="Henning P.M."/>
            <person name="McCubbin A.G."/>
            <person name="Shore J.S."/>
        </authorList>
    </citation>
    <scope>NUCLEOTIDE SEQUENCE</scope>
    <source>
        <strain evidence="3">F60SS</strain>
        <tissue evidence="3">Leaves</tissue>
    </source>
</reference>
<sequence length="309" mass="34397">MECTLVAPPLQVNNSEIAHEFRFFRAYKDGRVEVFYQTQKLPPSTDPNTGVQSKDVTISTEPNHLTARVFLPKIQDPTQKLPILYYIHGGGFCAESAFSPIFHNHLMTLVAEANVIAVSIEYGLFPERPLPGCYEDSWAGLQWIASHANGNGPDPWLNQHGDFSRFFMGGDSGGANVSNYLAVRVASEGLAMKILGIVMVHPFFGGMEDDAMWMYMNPSNTGPKDPKLKPPLEDLAKLACDRILIFFAEKDHLREVGGAYYEDLKNSGFKGSVEVVEHEGEAHDFHLFNPTTEKAADLVKKFAAFLNRK</sequence>
<gene>
    <name evidence="3" type="ORF">Tsubulata_003465</name>
</gene>
<keyword evidence="4" id="KW-1185">Reference proteome</keyword>
<protein>
    <recommendedName>
        <fullName evidence="2">Alpha/beta hydrolase fold-3 domain-containing protein</fullName>
    </recommendedName>
</protein>
<evidence type="ECO:0000259" key="2">
    <source>
        <dbReference type="Pfam" id="PF07859"/>
    </source>
</evidence>